<evidence type="ECO:0000256" key="1">
    <source>
        <dbReference type="PROSITE-ProRule" id="PRU00339"/>
    </source>
</evidence>
<dbReference type="SUPFAM" id="SSF48452">
    <property type="entry name" value="TPR-like"/>
    <property type="match status" value="1"/>
</dbReference>
<dbReference type="EMBL" id="LKCM01000310">
    <property type="protein sequence ID" value="KPQ41746.1"/>
    <property type="molecule type" value="Genomic_DNA"/>
</dbReference>
<protein>
    <submittedName>
        <fullName evidence="2">TPR repeat-containing protein</fullName>
    </submittedName>
</protein>
<dbReference type="PANTHER" id="PTHR10098">
    <property type="entry name" value="RAPSYN-RELATED"/>
    <property type="match status" value="1"/>
</dbReference>
<dbReference type="PROSITE" id="PS50005">
    <property type="entry name" value="TPR"/>
    <property type="match status" value="1"/>
</dbReference>
<gene>
    <name evidence="2" type="ORF">MPEBLZ_03711</name>
</gene>
<dbReference type="Pfam" id="PF13424">
    <property type="entry name" value="TPR_12"/>
    <property type="match status" value="1"/>
</dbReference>
<dbReference type="Proteomes" id="UP000050360">
    <property type="component" value="Unassembled WGS sequence"/>
</dbReference>
<evidence type="ECO:0000313" key="2">
    <source>
        <dbReference type="EMBL" id="KPQ41746.1"/>
    </source>
</evidence>
<reference evidence="2 3" key="1">
    <citation type="submission" date="2015-09" db="EMBL/GenBank/DDBJ databases">
        <title>A metagenomics-based metabolic model of nitrate-dependent anaerobic oxidation of methane by Methanoperedens-like archaea.</title>
        <authorList>
            <person name="Arshad A."/>
            <person name="Speth D.R."/>
            <person name="De Graaf R.M."/>
            <person name="Op Den Camp H.J."/>
            <person name="Jetten M.S."/>
            <person name="Welte C.U."/>
        </authorList>
    </citation>
    <scope>NUCLEOTIDE SEQUENCE [LARGE SCALE GENOMIC DNA]</scope>
</reference>
<feature type="repeat" description="TPR" evidence="1">
    <location>
        <begin position="33"/>
        <end position="66"/>
    </location>
</feature>
<accession>A0A0N8KQC4</accession>
<dbReference type="Gene3D" id="1.25.40.10">
    <property type="entry name" value="Tetratricopeptide repeat domain"/>
    <property type="match status" value="1"/>
</dbReference>
<evidence type="ECO:0000313" key="3">
    <source>
        <dbReference type="Proteomes" id="UP000050360"/>
    </source>
</evidence>
<proteinExistence type="predicted"/>
<dbReference type="AlphaFoldDB" id="A0A0N8KQC4"/>
<organism evidence="2 3">
    <name type="scientific">Candidatus Methanoperedens nitratireducens</name>
    <dbReference type="NCBI Taxonomy" id="1392998"/>
    <lineage>
        <taxon>Archaea</taxon>
        <taxon>Methanobacteriati</taxon>
        <taxon>Methanobacteriota</taxon>
        <taxon>Stenosarchaea group</taxon>
        <taxon>Methanomicrobia</taxon>
        <taxon>Methanosarcinales</taxon>
        <taxon>ANME-2 cluster</taxon>
        <taxon>Candidatus Methanoperedentaceae</taxon>
        <taxon>Candidatus Methanoperedens</taxon>
    </lineage>
</organism>
<sequence length="83" mass="9520">MCTRTGGKPEQALEYFQKALEIDEELKDIRGKATRLNNIGIVYRDWGKPGKALEYFQKSLKLFEELNDAENIAGIMKNIKNLT</sequence>
<dbReference type="SMART" id="SM00028">
    <property type="entry name" value="TPR"/>
    <property type="match status" value="2"/>
</dbReference>
<dbReference type="InterPro" id="IPR019734">
    <property type="entry name" value="TPR_rpt"/>
</dbReference>
<keyword evidence="1" id="KW-0802">TPR repeat</keyword>
<name>A0A0N8KQC4_9EURY</name>
<comment type="caution">
    <text evidence="2">The sequence shown here is derived from an EMBL/GenBank/DDBJ whole genome shotgun (WGS) entry which is preliminary data.</text>
</comment>
<dbReference type="InterPro" id="IPR011990">
    <property type="entry name" value="TPR-like_helical_dom_sf"/>
</dbReference>